<evidence type="ECO:0000313" key="2">
    <source>
        <dbReference type="EMBL" id="KAK3262185.1"/>
    </source>
</evidence>
<dbReference type="GO" id="GO:0005509">
    <property type="term" value="F:calcium ion binding"/>
    <property type="evidence" value="ECO:0007669"/>
    <property type="project" value="InterPro"/>
</dbReference>
<dbReference type="Proteomes" id="UP001190700">
    <property type="component" value="Unassembled WGS sequence"/>
</dbReference>
<gene>
    <name evidence="2" type="ORF">CYMTET_28946</name>
</gene>
<comment type="caution">
    <text evidence="2">The sequence shown here is derived from an EMBL/GenBank/DDBJ whole genome shotgun (WGS) entry which is preliminary data.</text>
</comment>
<protein>
    <recommendedName>
        <fullName evidence="1">EF-hand domain-containing protein</fullName>
    </recommendedName>
</protein>
<evidence type="ECO:0000313" key="3">
    <source>
        <dbReference type="Proteomes" id="UP001190700"/>
    </source>
</evidence>
<proteinExistence type="predicted"/>
<evidence type="ECO:0000259" key="1">
    <source>
        <dbReference type="PROSITE" id="PS50222"/>
    </source>
</evidence>
<dbReference type="InterPro" id="IPR002048">
    <property type="entry name" value="EF_hand_dom"/>
</dbReference>
<dbReference type="EMBL" id="LGRX02016404">
    <property type="protein sequence ID" value="KAK3262185.1"/>
    <property type="molecule type" value="Genomic_DNA"/>
</dbReference>
<name>A0AAE0FMG2_9CHLO</name>
<sequence>MEPTACDAAATECSTPAVSECVVAPSTPAVAALPPQGRSLAAEVRMLDGARWVKLPQVSWQDDPAQVEEQIKLTVSAVTADAFNKILLPADITAAEKLQTDEKEHLREMHNELQVRGWPLTSYAAHWALAEHRHVKKVISQFDTDGEGNLNAENLLQGAPEMHEDEREHLLESLKKREARGEKLTAHQVYRGSPTFNISMAAIGAGMRAVVKEA</sequence>
<reference evidence="2 3" key="1">
    <citation type="journal article" date="2015" name="Genome Biol. Evol.">
        <title>Comparative Genomics of a Bacterivorous Green Alga Reveals Evolutionary Causalities and Consequences of Phago-Mixotrophic Mode of Nutrition.</title>
        <authorList>
            <person name="Burns J.A."/>
            <person name="Paasch A."/>
            <person name="Narechania A."/>
            <person name="Kim E."/>
        </authorList>
    </citation>
    <scope>NUCLEOTIDE SEQUENCE [LARGE SCALE GENOMIC DNA]</scope>
    <source>
        <strain evidence="2 3">PLY_AMNH</strain>
    </source>
</reference>
<organism evidence="2 3">
    <name type="scientific">Cymbomonas tetramitiformis</name>
    <dbReference type="NCBI Taxonomy" id="36881"/>
    <lineage>
        <taxon>Eukaryota</taxon>
        <taxon>Viridiplantae</taxon>
        <taxon>Chlorophyta</taxon>
        <taxon>Pyramimonadophyceae</taxon>
        <taxon>Pyramimonadales</taxon>
        <taxon>Pyramimonadaceae</taxon>
        <taxon>Cymbomonas</taxon>
    </lineage>
</organism>
<keyword evidence="3" id="KW-1185">Reference proteome</keyword>
<accession>A0AAE0FMG2</accession>
<dbReference type="PROSITE" id="PS50222">
    <property type="entry name" value="EF_HAND_2"/>
    <property type="match status" value="1"/>
</dbReference>
<dbReference type="AlphaFoldDB" id="A0AAE0FMG2"/>
<feature type="domain" description="EF-hand" evidence="1">
    <location>
        <begin position="130"/>
        <end position="165"/>
    </location>
</feature>